<accession>A0A1H6KLE9</accession>
<sequence length="37" mass="4340">MNKLNSRPRKCLGFKTPYQVFFERTGIDARQLGVVRL</sequence>
<proteinExistence type="predicted"/>
<dbReference type="Proteomes" id="UP000198988">
    <property type="component" value="Unassembled WGS sequence"/>
</dbReference>
<evidence type="ECO:0000313" key="1">
    <source>
        <dbReference type="EMBL" id="SEH76287.1"/>
    </source>
</evidence>
<evidence type="ECO:0008006" key="3">
    <source>
        <dbReference type="Google" id="ProtNLM"/>
    </source>
</evidence>
<dbReference type="AlphaFoldDB" id="A0A1H6KLE9"/>
<protein>
    <recommendedName>
        <fullName evidence="3">Mobile element protein</fullName>
    </recommendedName>
</protein>
<name>A0A1H6KLE9_9GAMM</name>
<evidence type="ECO:0000313" key="2">
    <source>
        <dbReference type="Proteomes" id="UP000198988"/>
    </source>
</evidence>
<reference evidence="2" key="1">
    <citation type="submission" date="2016-06" db="EMBL/GenBank/DDBJ databases">
        <authorList>
            <person name="Petersen J."/>
            <person name="Sayavedra L."/>
        </authorList>
    </citation>
    <scope>NUCLEOTIDE SEQUENCE [LARGE SCALE GENOMIC DNA]</scope>
    <source>
        <strain evidence="2">BazSymA</strain>
    </source>
</reference>
<dbReference type="EMBL" id="CDSC02000176">
    <property type="protein sequence ID" value="SEH76287.1"/>
    <property type="molecule type" value="Genomic_DNA"/>
</dbReference>
<organism evidence="1 2">
    <name type="scientific">Bathymodiolus azoricus thioautotrophic gill symbiont</name>
    <dbReference type="NCBI Taxonomy" id="235205"/>
    <lineage>
        <taxon>Bacteria</taxon>
        <taxon>Pseudomonadati</taxon>
        <taxon>Pseudomonadota</taxon>
        <taxon>Gammaproteobacteria</taxon>
        <taxon>sulfur-oxidizing symbionts</taxon>
    </lineage>
</organism>
<gene>
    <name evidence="1" type="ORF">BAZSYMA_ACONTIG04796_0</name>
</gene>